<feature type="transmembrane region" description="Helical" evidence="12">
    <location>
        <begin position="317"/>
        <end position="338"/>
    </location>
</feature>
<dbReference type="Gene3D" id="1.10.8.500">
    <property type="entry name" value="HAMP domain in histidine kinase"/>
    <property type="match status" value="1"/>
</dbReference>
<keyword evidence="10" id="KW-0902">Two-component regulatory system</keyword>
<dbReference type="SMART" id="SM00304">
    <property type="entry name" value="HAMP"/>
    <property type="match status" value="1"/>
</dbReference>
<accession>A0A6C0NXX3</accession>
<dbReference type="Gene3D" id="3.30.450.20">
    <property type="entry name" value="PAS domain"/>
    <property type="match status" value="1"/>
</dbReference>
<feature type="domain" description="HAMP" evidence="13">
    <location>
        <begin position="338"/>
        <end position="390"/>
    </location>
</feature>
<dbReference type="PROSITE" id="PS50885">
    <property type="entry name" value="HAMP"/>
    <property type="match status" value="1"/>
</dbReference>
<sequence>MTARTLFRNATIRKKMMLLFLIATIVPIAASIAISYHETRSSITKEAISKNNRLLSLGSANIVNYMNNINQKSLAVYNSMNVPRSLYYLLEHNLEDEAFPNGISDVIENRNLLKDHLYNIYQSMKEFYKIRLYVASQNTSYLLWNDDIKVGKHEPGTIAMAPKTYIEPTHISHNYGLPIKSPVNEEPVFSLHRPIFLAPSDTQLAELTIDVKVGVLNDLNRQLYDAGNEKFYIVNSDGAIVLSSEPDFIGKRLVNDWFHTVTAPTSNAEQGHFKWNGGGFNGMIFYQQVKTNYMNWYLIKQTPDSHLYATANETALLNMWVGALCLAVAVIATLIISYRFTKPLLKLIGYVNKIDSGNLGVQIDIRSNDEIGLLAKRFRSMMQTINNLILKEYRLELANKTIQLKALQAQVNPHFLYNALQSVGTVALQQGNKNVYGLIASLGKMMRYQMNMADAEVELSQELDYVQAYLDLQKERFDASLDVILMIDERTRSIRMPKMIVQPLVENFFKHGFSPGDRPARLVIASSLSDEGALTIVVSDNGSGMAPREIAALNAAITQEFRAEEEAEETGSGIGLRNILSRLRLSFRKDASLTVQQLHPHGFSVTLHIPHAQEEEQR</sequence>
<dbReference type="PANTHER" id="PTHR34220:SF11">
    <property type="entry name" value="SENSOR PROTEIN KINASE HPTS"/>
    <property type="match status" value="1"/>
</dbReference>
<evidence type="ECO:0000313" key="14">
    <source>
        <dbReference type="EMBL" id="QHW31095.1"/>
    </source>
</evidence>
<keyword evidence="5 12" id="KW-0812">Transmembrane</keyword>
<protein>
    <submittedName>
        <fullName evidence="14">HAMP domain-containing protein</fullName>
    </submittedName>
</protein>
<name>A0A6C0NXX3_9BACL</name>
<evidence type="ECO:0000256" key="8">
    <source>
        <dbReference type="ARBA" id="ARBA00022840"/>
    </source>
</evidence>
<dbReference type="EMBL" id="CP048286">
    <property type="protein sequence ID" value="QHW31095.1"/>
    <property type="molecule type" value="Genomic_DNA"/>
</dbReference>
<keyword evidence="4" id="KW-0808">Transferase</keyword>
<keyword evidence="7" id="KW-0418">Kinase</keyword>
<evidence type="ECO:0000256" key="2">
    <source>
        <dbReference type="ARBA" id="ARBA00022475"/>
    </source>
</evidence>
<keyword evidence="3" id="KW-0597">Phosphoprotein</keyword>
<keyword evidence="6" id="KW-0547">Nucleotide-binding</keyword>
<dbReference type="InterPro" id="IPR036890">
    <property type="entry name" value="HATPase_C_sf"/>
</dbReference>
<dbReference type="KEGG" id="prz:GZH47_09670"/>
<proteinExistence type="predicted"/>
<evidence type="ECO:0000256" key="4">
    <source>
        <dbReference type="ARBA" id="ARBA00022679"/>
    </source>
</evidence>
<evidence type="ECO:0000256" key="1">
    <source>
        <dbReference type="ARBA" id="ARBA00004651"/>
    </source>
</evidence>
<evidence type="ECO:0000256" key="6">
    <source>
        <dbReference type="ARBA" id="ARBA00022741"/>
    </source>
</evidence>
<dbReference type="PANTHER" id="PTHR34220">
    <property type="entry name" value="SENSOR HISTIDINE KINASE YPDA"/>
    <property type="match status" value="1"/>
</dbReference>
<evidence type="ECO:0000313" key="15">
    <source>
        <dbReference type="Proteomes" id="UP000479114"/>
    </source>
</evidence>
<evidence type="ECO:0000256" key="12">
    <source>
        <dbReference type="SAM" id="Phobius"/>
    </source>
</evidence>
<evidence type="ECO:0000256" key="5">
    <source>
        <dbReference type="ARBA" id="ARBA00022692"/>
    </source>
</evidence>
<gene>
    <name evidence="14" type="ORF">GZH47_09670</name>
</gene>
<evidence type="ECO:0000256" key="11">
    <source>
        <dbReference type="ARBA" id="ARBA00023136"/>
    </source>
</evidence>
<reference evidence="14 15" key="1">
    <citation type="submission" date="2020-02" db="EMBL/GenBank/DDBJ databases">
        <title>Paenibacillus sp. nov., isolated from rhizosphere soil of tomato.</title>
        <authorList>
            <person name="Weon H.-Y."/>
            <person name="Lee S.A."/>
        </authorList>
    </citation>
    <scope>NUCLEOTIDE SEQUENCE [LARGE SCALE GENOMIC DNA]</scope>
    <source>
        <strain evidence="14 15">14171R-81</strain>
    </source>
</reference>
<dbReference type="InterPro" id="IPR003660">
    <property type="entry name" value="HAMP_dom"/>
</dbReference>
<dbReference type="Pfam" id="PF02518">
    <property type="entry name" value="HATPase_c"/>
    <property type="match status" value="1"/>
</dbReference>
<dbReference type="InterPro" id="IPR050640">
    <property type="entry name" value="Bact_2-comp_sensor_kinase"/>
</dbReference>
<dbReference type="Proteomes" id="UP000479114">
    <property type="component" value="Chromosome"/>
</dbReference>
<evidence type="ECO:0000256" key="3">
    <source>
        <dbReference type="ARBA" id="ARBA00022553"/>
    </source>
</evidence>
<evidence type="ECO:0000259" key="13">
    <source>
        <dbReference type="PROSITE" id="PS50885"/>
    </source>
</evidence>
<dbReference type="GO" id="GO:0000155">
    <property type="term" value="F:phosphorelay sensor kinase activity"/>
    <property type="evidence" value="ECO:0007669"/>
    <property type="project" value="InterPro"/>
</dbReference>
<dbReference type="InterPro" id="IPR010559">
    <property type="entry name" value="Sig_transdc_His_kin_internal"/>
</dbReference>
<evidence type="ECO:0000256" key="7">
    <source>
        <dbReference type="ARBA" id="ARBA00022777"/>
    </source>
</evidence>
<dbReference type="Pfam" id="PF06580">
    <property type="entry name" value="His_kinase"/>
    <property type="match status" value="1"/>
</dbReference>
<comment type="subcellular location">
    <subcellularLocation>
        <location evidence="1">Cell membrane</location>
        <topology evidence="1">Multi-pass membrane protein</topology>
    </subcellularLocation>
</comment>
<dbReference type="SUPFAM" id="SSF55874">
    <property type="entry name" value="ATPase domain of HSP90 chaperone/DNA topoisomerase II/histidine kinase"/>
    <property type="match status" value="1"/>
</dbReference>
<dbReference type="Pfam" id="PF00672">
    <property type="entry name" value="HAMP"/>
    <property type="match status" value="1"/>
</dbReference>
<dbReference type="InterPro" id="IPR003594">
    <property type="entry name" value="HATPase_dom"/>
</dbReference>
<keyword evidence="15" id="KW-1185">Reference proteome</keyword>
<dbReference type="GO" id="GO:0005524">
    <property type="term" value="F:ATP binding"/>
    <property type="evidence" value="ECO:0007669"/>
    <property type="project" value="UniProtKB-KW"/>
</dbReference>
<evidence type="ECO:0000256" key="10">
    <source>
        <dbReference type="ARBA" id="ARBA00023012"/>
    </source>
</evidence>
<dbReference type="Gene3D" id="3.30.565.10">
    <property type="entry name" value="Histidine kinase-like ATPase, C-terminal domain"/>
    <property type="match status" value="1"/>
</dbReference>
<dbReference type="SUPFAM" id="SSF158472">
    <property type="entry name" value="HAMP domain-like"/>
    <property type="match status" value="1"/>
</dbReference>
<dbReference type="GO" id="GO:0005886">
    <property type="term" value="C:plasma membrane"/>
    <property type="evidence" value="ECO:0007669"/>
    <property type="project" value="UniProtKB-SubCell"/>
</dbReference>
<keyword evidence="11 12" id="KW-0472">Membrane</keyword>
<dbReference type="RefSeq" id="WP_162639904.1">
    <property type="nucleotide sequence ID" value="NZ_CP048286.1"/>
</dbReference>
<keyword evidence="8" id="KW-0067">ATP-binding</keyword>
<keyword evidence="2" id="KW-1003">Cell membrane</keyword>
<organism evidence="14 15">
    <name type="scientific">Paenibacillus rhizovicinus</name>
    <dbReference type="NCBI Taxonomy" id="2704463"/>
    <lineage>
        <taxon>Bacteria</taxon>
        <taxon>Bacillati</taxon>
        <taxon>Bacillota</taxon>
        <taxon>Bacilli</taxon>
        <taxon>Bacillales</taxon>
        <taxon>Paenibacillaceae</taxon>
        <taxon>Paenibacillus</taxon>
    </lineage>
</organism>
<dbReference type="AlphaFoldDB" id="A0A6C0NXX3"/>
<evidence type="ECO:0000256" key="9">
    <source>
        <dbReference type="ARBA" id="ARBA00022989"/>
    </source>
</evidence>
<keyword evidence="9 12" id="KW-1133">Transmembrane helix</keyword>
<dbReference type="CDD" id="cd06225">
    <property type="entry name" value="HAMP"/>
    <property type="match status" value="1"/>
</dbReference>